<dbReference type="CDD" id="cd02216">
    <property type="entry name" value="cupin_GDO-like_N"/>
    <property type="match status" value="1"/>
</dbReference>
<evidence type="ECO:0000313" key="5">
    <source>
        <dbReference type="EMBL" id="KAG4417624.1"/>
    </source>
</evidence>
<dbReference type="EMBL" id="JAFJYH010000150">
    <property type="protein sequence ID" value="KAG4417624.1"/>
    <property type="molecule type" value="Genomic_DNA"/>
</dbReference>
<dbReference type="OrthoDB" id="2205143at2759"/>
<dbReference type="CDD" id="cd06992">
    <property type="entry name" value="cupin_GDO-like_C"/>
    <property type="match status" value="1"/>
</dbReference>
<protein>
    <recommendedName>
        <fullName evidence="4">Cupin type-2 domain-containing protein</fullName>
    </recommendedName>
</protein>
<keyword evidence="1" id="KW-0223">Dioxygenase</keyword>
<dbReference type="PANTHER" id="PTHR41517:SF1">
    <property type="entry name" value="CUPIN"/>
    <property type="match status" value="1"/>
</dbReference>
<keyword evidence="2" id="KW-0560">Oxidoreductase</keyword>
<feature type="domain" description="Cupin type-2" evidence="4">
    <location>
        <begin position="110"/>
        <end position="177"/>
    </location>
</feature>
<feature type="region of interest" description="Disordered" evidence="3">
    <location>
        <begin position="1"/>
        <end position="24"/>
    </location>
</feature>
<dbReference type="InterPro" id="IPR014710">
    <property type="entry name" value="RmlC-like_jellyroll"/>
</dbReference>
<dbReference type="Proteomes" id="UP000664132">
    <property type="component" value="Unassembled WGS sequence"/>
</dbReference>
<feature type="region of interest" description="Disordered" evidence="3">
    <location>
        <begin position="247"/>
        <end position="267"/>
    </location>
</feature>
<evidence type="ECO:0000259" key="4">
    <source>
        <dbReference type="Pfam" id="PF07883"/>
    </source>
</evidence>
<gene>
    <name evidence="5" type="ORF">IFR04_009269</name>
</gene>
<dbReference type="InterPro" id="IPR013096">
    <property type="entry name" value="Cupin_2"/>
</dbReference>
<dbReference type="Gene3D" id="2.60.120.10">
    <property type="entry name" value="Jelly Rolls"/>
    <property type="match status" value="1"/>
</dbReference>
<dbReference type="InterPro" id="IPR047183">
    <property type="entry name" value="GDO-like"/>
</dbReference>
<keyword evidence="6" id="KW-1185">Reference proteome</keyword>
<evidence type="ECO:0000256" key="3">
    <source>
        <dbReference type="SAM" id="MobiDB-lite"/>
    </source>
</evidence>
<accession>A0A8H7TD29</accession>
<evidence type="ECO:0000313" key="6">
    <source>
        <dbReference type="Proteomes" id="UP000664132"/>
    </source>
</evidence>
<comment type="caution">
    <text evidence="5">The sequence shown here is derived from an EMBL/GenBank/DDBJ whole genome shotgun (WGS) entry which is preliminary data.</text>
</comment>
<dbReference type="SUPFAM" id="SSF51182">
    <property type="entry name" value="RmlC-like cupins"/>
    <property type="match status" value="1"/>
</dbReference>
<dbReference type="PANTHER" id="PTHR41517">
    <property type="entry name" value="1,2-DIOXYGENASE PROTEIN-RELATED"/>
    <property type="match status" value="1"/>
</dbReference>
<reference evidence="5" key="1">
    <citation type="submission" date="2021-02" db="EMBL/GenBank/DDBJ databases">
        <title>Genome sequence Cadophora malorum strain M34.</title>
        <authorList>
            <person name="Stefanovic E."/>
            <person name="Vu D."/>
            <person name="Scully C."/>
            <person name="Dijksterhuis J."/>
            <person name="Roader J."/>
            <person name="Houbraken J."/>
        </authorList>
    </citation>
    <scope>NUCLEOTIDE SEQUENCE</scope>
    <source>
        <strain evidence="5">M34</strain>
    </source>
</reference>
<dbReference type="AlphaFoldDB" id="A0A8H7TD29"/>
<evidence type="ECO:0000256" key="1">
    <source>
        <dbReference type="ARBA" id="ARBA00022964"/>
    </source>
</evidence>
<evidence type="ECO:0000256" key="2">
    <source>
        <dbReference type="ARBA" id="ARBA00023002"/>
    </source>
</evidence>
<feature type="compositionally biased region" description="Polar residues" evidence="3">
    <location>
        <begin position="257"/>
        <end position="267"/>
    </location>
</feature>
<dbReference type="GO" id="GO:0051213">
    <property type="term" value="F:dioxygenase activity"/>
    <property type="evidence" value="ECO:0007669"/>
    <property type="project" value="UniProtKB-KW"/>
</dbReference>
<dbReference type="Pfam" id="PF07883">
    <property type="entry name" value="Cupin_2"/>
    <property type="match status" value="1"/>
</dbReference>
<organism evidence="5 6">
    <name type="scientific">Cadophora malorum</name>
    <dbReference type="NCBI Taxonomy" id="108018"/>
    <lineage>
        <taxon>Eukaryota</taxon>
        <taxon>Fungi</taxon>
        <taxon>Dikarya</taxon>
        <taxon>Ascomycota</taxon>
        <taxon>Pezizomycotina</taxon>
        <taxon>Leotiomycetes</taxon>
        <taxon>Helotiales</taxon>
        <taxon>Ploettnerulaceae</taxon>
        <taxon>Cadophora</taxon>
    </lineage>
</organism>
<dbReference type="InterPro" id="IPR011051">
    <property type="entry name" value="RmlC_Cupin_sf"/>
</dbReference>
<proteinExistence type="predicted"/>
<name>A0A8H7TD29_9HELO</name>
<sequence>MASQTLTAAVSSNVPNGTENSHKLSTPTETLLADLEAQNTKPLWAQMNRLNPPLPNPTAVPHLWQYKSIRPHLLRAGELISEKQAERRVAMLVNPAREAPYTTDTLYAGLQLVMPNETAPAHRHTAFAMRFIIEGTGGFTAVHGRRIAMTRGDVILTPTWNWHDHGKDGSGPMIWLDGLDLPSFVHFPVHFVEHYKEARYPAKDVDTSSSQIVFPWSRMKKSLDEEAGDWVAKRYLRAGGHEVSKSLGGGAERLNAGKNSPATQETSSSVYHVIEGSGYSTIDGEIIQWKKSDTFCIPAWKEYQHFANDGETVYLYHFDDKPMLNALGFYRTKDTDIESLATPH</sequence>